<dbReference type="SUPFAM" id="SSF57196">
    <property type="entry name" value="EGF/Laminin"/>
    <property type="match status" value="1"/>
</dbReference>
<feature type="disulfide bond" evidence="2">
    <location>
        <begin position="64"/>
        <end position="73"/>
    </location>
</feature>
<organism evidence="4 5">
    <name type="scientific">Tegillarca granosa</name>
    <name type="common">Malaysian cockle</name>
    <name type="synonym">Anadara granosa</name>
    <dbReference type="NCBI Taxonomy" id="220873"/>
    <lineage>
        <taxon>Eukaryota</taxon>
        <taxon>Metazoa</taxon>
        <taxon>Spiralia</taxon>
        <taxon>Lophotrochozoa</taxon>
        <taxon>Mollusca</taxon>
        <taxon>Bivalvia</taxon>
        <taxon>Autobranchia</taxon>
        <taxon>Pteriomorphia</taxon>
        <taxon>Arcoida</taxon>
        <taxon>Arcoidea</taxon>
        <taxon>Arcidae</taxon>
        <taxon>Tegillarca</taxon>
    </lineage>
</organism>
<evidence type="ECO:0000313" key="5">
    <source>
        <dbReference type="Proteomes" id="UP001217089"/>
    </source>
</evidence>
<dbReference type="InterPro" id="IPR013320">
    <property type="entry name" value="ConA-like_dom_sf"/>
</dbReference>
<keyword evidence="1 2" id="KW-1015">Disulfide bond</keyword>
<accession>A0ABQ9FIQ4</accession>
<dbReference type="PANTHER" id="PTHR24044">
    <property type="entry name" value="NOTCH LIGAND FAMILY MEMBER"/>
    <property type="match status" value="1"/>
</dbReference>
<proteinExistence type="predicted"/>
<dbReference type="PANTHER" id="PTHR24044:SF420">
    <property type="entry name" value="DELTA AND NOTCH-LIKE EPIDERMAL GROWTH FACTOR-RELATED RECEPTOR ISOFORM X1"/>
    <property type="match status" value="1"/>
</dbReference>
<evidence type="ECO:0000256" key="1">
    <source>
        <dbReference type="ARBA" id="ARBA00023157"/>
    </source>
</evidence>
<keyword evidence="2" id="KW-0245">EGF-like domain</keyword>
<dbReference type="SUPFAM" id="SSF49899">
    <property type="entry name" value="Concanavalin A-like lectins/glucanases"/>
    <property type="match status" value="2"/>
</dbReference>
<sequence>MLMEKEVTQSNIQKALDASKSRGFILLVDPNRIGLVIRGTVIVLCPADWCQNGGKCVGEKLCECTKGFSGDQCETSAKQPTTVAANTTPQTITTTPALTSTMKPVPTTSTGIKLFNFTFIGINGNILYTPTFNFTVYGNPKLRPEPDGSAILVLNTHGQYVELPNKEYTTPPPTVATTEYVKQTRYRIVSCFILSVILTDDEARVMNRNDTCGKYPADIVFVIDESSSIVSNGGESMGFTGMSIYCYHRKIYAIVRTNTKSWTVRVPVNINLNTWHTFELSWNLTSGLDLLMDDTPIGYCRNYISQNSTKTSTSLLVGTSTVTTSYSAIVKVGHGGAQMNASHGLELTSSNQFIDFGIHQNLCVGNLSLCYHGITIQITVMFMKLEENTVIMTSGGDRTDGTGIALVYRYGKVQCVVSNSTVSWYATISRETLSLFHIHTILISWSNVHGLKIIVDNHVIQHTTTSVEHHEIKNKPEHMCIGSSTSSSTQIDYFVKTVTIWQVWIGIIIDVGELAPPVDETTTTVATTKAAPATTEYCKMGWVCKGVDSHGSAYIQCKFVKAVQQNVEYFVYLNIDGLISHGKIILIEGHPPKPIQVSMTGPPQMFCCKGCKGYCQVHIITHANFDRHYTRCHNAFIPQVLVGWAGEKQSGKPDTCGTTVRPLSWNTTIEIPITANADMLYDRDHNGQFTVQAKIIDVPQPVQPGYVATPHTLDIGKIQVRAKYSKCSSGRQGHGHGHGHGHGRSSRATCNCAVAIKSGDDVITFTGCARNAEYWRRHFHRHPPITVEMYKNGELTPGTLVRRIGCGQKYEVRLPTGTFITIQQSFLSFINIWIRPSSLDYGKTEGYDITKTLIKQAKVPQHGRHKRQAASTNNDVVDTNQLTGDEEWTRDHVRDIVEECLSESERRPAPVNATSNDTVLPTENPLTNSLENMCLEDCGKYGSCKQGVCDCNAGYSGEYCNISSSTKPSLATVPIDGMGCDMRVSDDCTQAVIYGNNFVESEDITCHFQYIQ</sequence>
<gene>
    <name evidence="4" type="ORF">KUTeg_005069</name>
</gene>
<evidence type="ECO:0000259" key="3">
    <source>
        <dbReference type="PROSITE" id="PS50026"/>
    </source>
</evidence>
<dbReference type="PROSITE" id="PS00022">
    <property type="entry name" value="EGF_1"/>
    <property type="match status" value="2"/>
</dbReference>
<dbReference type="EMBL" id="JARBDR010000246">
    <property type="protein sequence ID" value="KAJ8317165.1"/>
    <property type="molecule type" value="Genomic_DNA"/>
</dbReference>
<keyword evidence="5" id="KW-1185">Reference proteome</keyword>
<dbReference type="Gene3D" id="2.10.25.10">
    <property type="entry name" value="Laminin"/>
    <property type="match status" value="2"/>
</dbReference>
<comment type="caution">
    <text evidence="4">The sequence shown here is derived from an EMBL/GenBank/DDBJ whole genome shotgun (WGS) entry which is preliminary data.</text>
</comment>
<feature type="domain" description="EGF-like" evidence="3">
    <location>
        <begin position="41"/>
        <end position="74"/>
    </location>
</feature>
<dbReference type="InterPro" id="IPR050906">
    <property type="entry name" value="Notch_signaling"/>
</dbReference>
<evidence type="ECO:0000256" key="2">
    <source>
        <dbReference type="PROSITE-ProRule" id="PRU00076"/>
    </source>
</evidence>
<dbReference type="PROSITE" id="PS50026">
    <property type="entry name" value="EGF_3"/>
    <property type="match status" value="1"/>
</dbReference>
<protein>
    <recommendedName>
        <fullName evidence="3">EGF-like domain-containing protein</fullName>
    </recommendedName>
</protein>
<dbReference type="InterPro" id="IPR000742">
    <property type="entry name" value="EGF"/>
</dbReference>
<evidence type="ECO:0000313" key="4">
    <source>
        <dbReference type="EMBL" id="KAJ8317165.1"/>
    </source>
</evidence>
<name>A0ABQ9FIQ4_TEGGR</name>
<dbReference type="Proteomes" id="UP001217089">
    <property type="component" value="Unassembled WGS sequence"/>
</dbReference>
<comment type="caution">
    <text evidence="2">Lacks conserved residue(s) required for the propagation of feature annotation.</text>
</comment>
<dbReference type="PROSITE" id="PS01186">
    <property type="entry name" value="EGF_2"/>
    <property type="match status" value="2"/>
</dbReference>
<reference evidence="4 5" key="1">
    <citation type="submission" date="2022-12" db="EMBL/GenBank/DDBJ databases">
        <title>Chromosome-level genome of Tegillarca granosa.</title>
        <authorList>
            <person name="Kim J."/>
        </authorList>
    </citation>
    <scope>NUCLEOTIDE SEQUENCE [LARGE SCALE GENOMIC DNA]</scope>
    <source>
        <strain evidence="4">Teg-2019</strain>
        <tissue evidence="4">Adductor muscle</tissue>
    </source>
</reference>